<comment type="catalytic activity">
    <reaction evidence="24">
        <text>(2R)-2,3-bisphosphoglycerate + H2O = (2R)-2-phosphoglycerate + phosphate</text>
        <dbReference type="Rhea" id="RHEA:27381"/>
        <dbReference type="ChEBI" id="CHEBI:15377"/>
        <dbReference type="ChEBI" id="CHEBI:43474"/>
        <dbReference type="ChEBI" id="CHEBI:58248"/>
        <dbReference type="ChEBI" id="CHEBI:58289"/>
        <dbReference type="EC" id="3.1.3.80"/>
    </reaction>
    <physiologicalReaction direction="left-to-right" evidence="24">
        <dbReference type="Rhea" id="RHEA:27382"/>
    </physiologicalReaction>
</comment>
<evidence type="ECO:0000256" key="6">
    <source>
        <dbReference type="ARBA" id="ARBA00022475"/>
    </source>
</evidence>
<protein>
    <recommendedName>
        <fullName evidence="5">Multiple inositol polyphosphate phosphatase 1</fullName>
        <ecNumber evidence="4">3.1.3.62</ecNumber>
        <ecNumber evidence="3">3.1.3.80</ecNumber>
    </recommendedName>
    <alternativeName>
        <fullName evidence="11">2,3-bisphosphoglycerate 3-phosphatase</fullName>
    </alternativeName>
</protein>
<comment type="similarity">
    <text evidence="2">Belongs to the histidine acid phosphatase family. MINPP1 subfamily.</text>
</comment>
<evidence type="ECO:0000256" key="9">
    <source>
        <dbReference type="ARBA" id="ARBA00023136"/>
    </source>
</evidence>
<feature type="disulfide bond" evidence="25">
    <location>
        <begin position="266"/>
        <end position="280"/>
    </location>
</feature>
<comment type="catalytic activity">
    <reaction evidence="22">
        <text>1D-myo-inositol 2,3-bisphosphate + H2O = 1D-myo-inositol 2-phosphate + phosphate</text>
        <dbReference type="Rhea" id="RHEA:77139"/>
        <dbReference type="ChEBI" id="CHEBI:15377"/>
        <dbReference type="ChEBI" id="CHEBI:43474"/>
        <dbReference type="ChEBI" id="CHEBI:84142"/>
        <dbReference type="ChEBI" id="CHEBI:195538"/>
    </reaction>
    <physiologicalReaction direction="left-to-right" evidence="22">
        <dbReference type="Rhea" id="RHEA:77140"/>
    </physiologicalReaction>
</comment>
<dbReference type="FunFam" id="3.40.50.1240:FF:000014">
    <property type="entry name" value="Multiple inositol polyphosphate phosphatase 1"/>
    <property type="match status" value="1"/>
</dbReference>
<dbReference type="PANTHER" id="PTHR20963">
    <property type="entry name" value="MULTIPLE INOSITOL POLYPHOSPHATE PHOSPHATASE-RELATED"/>
    <property type="match status" value="1"/>
</dbReference>
<dbReference type="EC" id="3.1.3.62" evidence="4"/>
<evidence type="ECO:0000313" key="27">
    <source>
        <dbReference type="EMBL" id="KAL2082916.1"/>
    </source>
</evidence>
<evidence type="ECO:0000256" key="15">
    <source>
        <dbReference type="ARBA" id="ARBA00043691"/>
    </source>
</evidence>
<gene>
    <name evidence="27" type="ORF">ACEWY4_020689</name>
</gene>
<comment type="catalytic activity">
    <reaction evidence="23">
        <text>1D-myo-inositol 1,4,5,6-tetrakisphosphate + H2O = 1D-myo-inositol 1,4,5-trisphosphate + phosphate</text>
        <dbReference type="Rhea" id="RHEA:77147"/>
        <dbReference type="ChEBI" id="CHEBI:15377"/>
        <dbReference type="ChEBI" id="CHEBI:43474"/>
        <dbReference type="ChEBI" id="CHEBI:57627"/>
        <dbReference type="ChEBI" id="CHEBI:203600"/>
    </reaction>
    <physiologicalReaction direction="left-to-right" evidence="23">
        <dbReference type="Rhea" id="RHEA:77148"/>
    </physiologicalReaction>
</comment>
<evidence type="ECO:0000256" key="17">
    <source>
        <dbReference type="ARBA" id="ARBA00043739"/>
    </source>
</evidence>
<comment type="catalytic activity">
    <reaction evidence="19">
        <text>1D-myo-inositol 1,2,6-trisphosphate + H2O = 1D-myo-inositol 1,2-bisphosphate + phosphate</text>
        <dbReference type="Rhea" id="RHEA:77131"/>
        <dbReference type="ChEBI" id="CHEBI:15377"/>
        <dbReference type="ChEBI" id="CHEBI:43474"/>
        <dbReference type="ChEBI" id="CHEBI:195537"/>
        <dbReference type="ChEBI" id="CHEBI:195539"/>
        <dbReference type="EC" id="3.1.3.62"/>
    </reaction>
    <physiologicalReaction direction="left-to-right" evidence="19">
        <dbReference type="Rhea" id="RHEA:77132"/>
    </physiologicalReaction>
</comment>
<evidence type="ECO:0000256" key="10">
    <source>
        <dbReference type="ARBA" id="ARBA00023180"/>
    </source>
</evidence>
<dbReference type="AlphaFoldDB" id="A0ABD1J6V2"/>
<evidence type="ECO:0000256" key="14">
    <source>
        <dbReference type="ARBA" id="ARBA00043674"/>
    </source>
</evidence>
<dbReference type="EC" id="3.1.3.80" evidence="3"/>
<proteinExistence type="inferred from homology"/>
<evidence type="ECO:0000256" key="3">
    <source>
        <dbReference type="ARBA" id="ARBA00012976"/>
    </source>
</evidence>
<evidence type="ECO:0000256" key="20">
    <source>
        <dbReference type="ARBA" id="ARBA00043757"/>
    </source>
</evidence>
<comment type="catalytic activity">
    <reaction evidence="12">
        <text>1D-myo-inositol 1,2,5,6-tetrakisphosphate + H2O = 1D-myo-inositol 1,2,6-trisphosphate + phosphate</text>
        <dbReference type="Rhea" id="RHEA:77119"/>
        <dbReference type="ChEBI" id="CHEBI:15377"/>
        <dbReference type="ChEBI" id="CHEBI:43474"/>
        <dbReference type="ChEBI" id="CHEBI:195535"/>
        <dbReference type="ChEBI" id="CHEBI:195537"/>
        <dbReference type="EC" id="3.1.3.62"/>
    </reaction>
    <physiologicalReaction direction="left-to-right" evidence="12">
        <dbReference type="Rhea" id="RHEA:77120"/>
    </physiologicalReaction>
</comment>
<comment type="catalytic activity">
    <reaction evidence="17">
        <text>1D-myo-inositol 1,2,3,6-tetrakisphosphate + H2O = 1D-myo-inositol 1,2,3-trisphosphate + phosphate</text>
        <dbReference type="Rhea" id="RHEA:77123"/>
        <dbReference type="ChEBI" id="CHEBI:15377"/>
        <dbReference type="ChEBI" id="CHEBI:43474"/>
        <dbReference type="ChEBI" id="CHEBI:195534"/>
        <dbReference type="ChEBI" id="CHEBI:195536"/>
    </reaction>
    <physiologicalReaction direction="left-to-right" evidence="17">
        <dbReference type="Rhea" id="RHEA:77124"/>
    </physiologicalReaction>
</comment>
<comment type="catalytic activity">
    <reaction evidence="16">
        <text>1D-myo-inositol 1,2,3-trisphosphate + H2O = 1D-myo-inositol 2,3-bisphosphate + phosphate</text>
        <dbReference type="Rhea" id="RHEA:77127"/>
        <dbReference type="ChEBI" id="CHEBI:15377"/>
        <dbReference type="ChEBI" id="CHEBI:43474"/>
        <dbReference type="ChEBI" id="CHEBI:195536"/>
        <dbReference type="ChEBI" id="CHEBI:195538"/>
    </reaction>
    <physiologicalReaction direction="left-to-right" evidence="16">
        <dbReference type="Rhea" id="RHEA:77128"/>
    </physiologicalReaction>
</comment>
<evidence type="ECO:0000256" key="1">
    <source>
        <dbReference type="ARBA" id="ARBA00004236"/>
    </source>
</evidence>
<evidence type="ECO:0000256" key="23">
    <source>
        <dbReference type="ARBA" id="ARBA00043829"/>
    </source>
</evidence>
<keyword evidence="7 26" id="KW-0732">Signal</keyword>
<keyword evidence="10" id="KW-0325">Glycoprotein</keyword>
<keyword evidence="25" id="KW-1015">Disulfide bond</keyword>
<dbReference type="SUPFAM" id="SSF53254">
    <property type="entry name" value="Phosphoglycerate mutase-like"/>
    <property type="match status" value="1"/>
</dbReference>
<evidence type="ECO:0000256" key="25">
    <source>
        <dbReference type="PIRSR" id="PIRSR000894-2"/>
    </source>
</evidence>
<comment type="catalytic activity">
    <reaction evidence="21">
        <text>1D-myo-inositol 1,3,4,5,6-pentakisphosphate + H2O = 1D-myo-inositol 1,4,5,6-tetrakisphosphate + phosphate</text>
        <dbReference type="Rhea" id="RHEA:77143"/>
        <dbReference type="ChEBI" id="CHEBI:15377"/>
        <dbReference type="ChEBI" id="CHEBI:43474"/>
        <dbReference type="ChEBI" id="CHEBI:57627"/>
        <dbReference type="ChEBI" id="CHEBI:57733"/>
    </reaction>
    <physiologicalReaction direction="left-to-right" evidence="21">
        <dbReference type="Rhea" id="RHEA:77144"/>
    </physiologicalReaction>
</comment>
<dbReference type="EMBL" id="JBHFQA010000018">
    <property type="protein sequence ID" value="KAL2082916.1"/>
    <property type="molecule type" value="Genomic_DNA"/>
</dbReference>
<dbReference type="CDD" id="cd07061">
    <property type="entry name" value="HP_HAP_like"/>
    <property type="match status" value="1"/>
</dbReference>
<evidence type="ECO:0000256" key="7">
    <source>
        <dbReference type="ARBA" id="ARBA00022729"/>
    </source>
</evidence>
<evidence type="ECO:0000256" key="8">
    <source>
        <dbReference type="ARBA" id="ARBA00022801"/>
    </source>
</evidence>
<evidence type="ECO:0000256" key="19">
    <source>
        <dbReference type="ARBA" id="ARBA00043747"/>
    </source>
</evidence>
<dbReference type="Gene3D" id="3.40.50.1240">
    <property type="entry name" value="Phosphoglycerate mutase-like"/>
    <property type="match status" value="1"/>
</dbReference>
<evidence type="ECO:0000256" key="21">
    <source>
        <dbReference type="ARBA" id="ARBA00043762"/>
    </source>
</evidence>
<dbReference type="GO" id="GO:0005886">
    <property type="term" value="C:plasma membrane"/>
    <property type="evidence" value="ECO:0007669"/>
    <property type="project" value="UniProtKB-SubCell"/>
</dbReference>
<dbReference type="PROSITE" id="PS51257">
    <property type="entry name" value="PROKAR_LIPOPROTEIN"/>
    <property type="match status" value="1"/>
</dbReference>
<keyword evidence="28" id="KW-1185">Reference proteome</keyword>
<dbReference type="PANTHER" id="PTHR20963:SF41">
    <property type="entry name" value="MULTIPLE INOSITOL POLYPHOSPHATE PHOSPHATASE 1"/>
    <property type="match status" value="1"/>
</dbReference>
<feature type="disulfide bond" evidence="25">
    <location>
        <begin position="71"/>
        <end position="399"/>
    </location>
</feature>
<feature type="chain" id="PRO_5044769160" description="Multiple inositol polyphosphate phosphatase 1" evidence="26">
    <location>
        <begin position="23"/>
        <end position="457"/>
    </location>
</feature>
<evidence type="ECO:0000256" key="22">
    <source>
        <dbReference type="ARBA" id="ARBA00043801"/>
    </source>
</evidence>
<keyword evidence="6" id="KW-1003">Cell membrane</keyword>
<comment type="catalytic activity">
    <reaction evidence="18">
        <text>1D-myo-inositol hexakisphosphate + H2O = 1D-myo-inositol 1,2,3,5,6-pentakisphosphate + phosphate</text>
        <dbReference type="Rhea" id="RHEA:20960"/>
        <dbReference type="ChEBI" id="CHEBI:15377"/>
        <dbReference type="ChEBI" id="CHEBI:43474"/>
        <dbReference type="ChEBI" id="CHEBI:58130"/>
        <dbReference type="ChEBI" id="CHEBI:58747"/>
    </reaction>
    <physiologicalReaction direction="left-to-right" evidence="18">
        <dbReference type="Rhea" id="RHEA:20961"/>
    </physiologicalReaction>
</comment>
<dbReference type="Proteomes" id="UP001591681">
    <property type="component" value="Unassembled WGS sequence"/>
</dbReference>
<dbReference type="InterPro" id="IPR029033">
    <property type="entry name" value="His_PPase_superfam"/>
</dbReference>
<evidence type="ECO:0000256" key="16">
    <source>
        <dbReference type="ARBA" id="ARBA00043733"/>
    </source>
</evidence>
<organism evidence="27 28">
    <name type="scientific">Coilia grayii</name>
    <name type="common">Gray's grenadier anchovy</name>
    <dbReference type="NCBI Taxonomy" id="363190"/>
    <lineage>
        <taxon>Eukaryota</taxon>
        <taxon>Metazoa</taxon>
        <taxon>Chordata</taxon>
        <taxon>Craniata</taxon>
        <taxon>Vertebrata</taxon>
        <taxon>Euteleostomi</taxon>
        <taxon>Actinopterygii</taxon>
        <taxon>Neopterygii</taxon>
        <taxon>Teleostei</taxon>
        <taxon>Clupei</taxon>
        <taxon>Clupeiformes</taxon>
        <taxon>Clupeoidei</taxon>
        <taxon>Engraulidae</taxon>
        <taxon>Coilinae</taxon>
        <taxon>Coilia</taxon>
    </lineage>
</organism>
<dbReference type="InterPro" id="IPR016274">
    <property type="entry name" value="Histidine_acid_Pase_euk"/>
</dbReference>
<dbReference type="PIRSF" id="PIRSF000894">
    <property type="entry name" value="Acid_phosphatase"/>
    <property type="match status" value="1"/>
</dbReference>
<sequence length="457" mass="52118">MTLVPKVIGLVYLSFSIACCDTENNIPDAPGIPSIATYFGTKGRYEEVNPYLINDILAVNETLPLLPSTDCRAVHLTAVIRHGTRYPTTKNVKKMRHFYDLVLSSASDWMQNVSLSQWEMWYTEDMDGRLARKGQEDHTHLAQRLAKSFPTLITEQNLRSGRIKMITSSKHRCVNSTIAFKRGLMTYFNIEGEEFDHEVNDALMRFFDQCDRFIAEVEKNKNALMEVENFHSTPEMKRVFEKIADRLKVPYSAITADMAEAAFYFCAYAFAIKSVNSPWCQLFDYADAQVMEYADDLKHYWKRSYGHEINSKSSCNLFHDVFTRLDKAAFDHRSGQVSEAVTVQIGHAETLLPLLTLLGLFKDITPLTADNFAKQSGRAFRAGRIVPYAGNLVLVLYDCPEGSRLETRLNEQPLMLPKTDTYFPLLEEVKRHYAELLQGCDQKAECALPHVRPQTAV</sequence>
<evidence type="ECO:0000256" key="4">
    <source>
        <dbReference type="ARBA" id="ARBA00013040"/>
    </source>
</evidence>
<comment type="subcellular location">
    <subcellularLocation>
        <location evidence="1">Cell membrane</location>
    </subcellularLocation>
</comment>
<comment type="catalytic activity">
    <reaction evidence="14">
        <text>1D-myo-inositol 1,2-bisphosphate + H2O = 1D-myo-inositol 2-phosphate + phosphate</text>
        <dbReference type="Rhea" id="RHEA:77135"/>
        <dbReference type="ChEBI" id="CHEBI:15377"/>
        <dbReference type="ChEBI" id="CHEBI:43474"/>
        <dbReference type="ChEBI" id="CHEBI:84142"/>
        <dbReference type="ChEBI" id="CHEBI:195539"/>
        <dbReference type="EC" id="3.1.3.62"/>
    </reaction>
    <physiologicalReaction direction="left-to-right" evidence="14">
        <dbReference type="Rhea" id="RHEA:77136"/>
    </physiologicalReaction>
</comment>
<evidence type="ECO:0000256" key="24">
    <source>
        <dbReference type="ARBA" id="ARBA00043832"/>
    </source>
</evidence>
<dbReference type="GO" id="GO:0034417">
    <property type="term" value="F:bisphosphoglycerate 3-phosphatase activity"/>
    <property type="evidence" value="ECO:0007669"/>
    <property type="project" value="UniProtKB-EC"/>
</dbReference>
<evidence type="ECO:0000256" key="18">
    <source>
        <dbReference type="ARBA" id="ARBA00043746"/>
    </source>
</evidence>
<evidence type="ECO:0000256" key="12">
    <source>
        <dbReference type="ARBA" id="ARBA00043668"/>
    </source>
</evidence>
<comment type="catalytic activity">
    <reaction evidence="13">
        <text>1D-myo-inositol 1,2,4,5,6-pentakisphosphate + H2O = 1D-myo-inositol 1,2,5,6-tetrakisphosphate + phosphate</text>
        <dbReference type="Rhea" id="RHEA:77115"/>
        <dbReference type="ChEBI" id="CHEBI:15377"/>
        <dbReference type="ChEBI" id="CHEBI:43474"/>
        <dbReference type="ChEBI" id="CHEBI:57798"/>
        <dbReference type="ChEBI" id="CHEBI:195535"/>
        <dbReference type="EC" id="3.1.3.62"/>
    </reaction>
    <physiologicalReaction direction="left-to-right" evidence="13">
        <dbReference type="Rhea" id="RHEA:77116"/>
    </physiologicalReaction>
</comment>
<evidence type="ECO:0000256" key="13">
    <source>
        <dbReference type="ARBA" id="ARBA00043671"/>
    </source>
</evidence>
<keyword evidence="8" id="KW-0378">Hydrolase</keyword>
<reference evidence="27 28" key="1">
    <citation type="submission" date="2024-09" db="EMBL/GenBank/DDBJ databases">
        <title>A chromosome-level genome assembly of Gray's grenadier anchovy, Coilia grayii.</title>
        <authorList>
            <person name="Fu Z."/>
        </authorList>
    </citation>
    <scope>NUCLEOTIDE SEQUENCE [LARGE SCALE GENOMIC DNA]</scope>
    <source>
        <strain evidence="27">G4</strain>
        <tissue evidence="27">Muscle</tissue>
    </source>
</reference>
<evidence type="ECO:0000256" key="26">
    <source>
        <dbReference type="SAM" id="SignalP"/>
    </source>
</evidence>
<accession>A0ABD1J6V2</accession>
<keyword evidence="9" id="KW-0472">Membrane</keyword>
<dbReference type="Pfam" id="PF00328">
    <property type="entry name" value="His_Phos_2"/>
    <property type="match status" value="1"/>
</dbReference>
<evidence type="ECO:0000256" key="2">
    <source>
        <dbReference type="ARBA" id="ARBA00008422"/>
    </source>
</evidence>
<name>A0ABD1J6V2_9TELE</name>
<evidence type="ECO:0000256" key="5">
    <source>
        <dbReference type="ARBA" id="ARBA00018097"/>
    </source>
</evidence>
<comment type="catalytic activity">
    <reaction evidence="20">
        <text>1D-myo-inositol 1,2,3,5,6-pentakisphosphate + H2O = 1D-myo-inositol 1,2,3,6-tetrakisphosphate + phosphate</text>
        <dbReference type="Rhea" id="RHEA:77111"/>
        <dbReference type="ChEBI" id="CHEBI:15377"/>
        <dbReference type="ChEBI" id="CHEBI:43474"/>
        <dbReference type="ChEBI" id="CHEBI:58747"/>
        <dbReference type="ChEBI" id="CHEBI:195534"/>
    </reaction>
    <physiologicalReaction direction="left-to-right" evidence="20">
        <dbReference type="Rhea" id="RHEA:77112"/>
    </physiologicalReaction>
</comment>
<comment type="catalytic activity">
    <reaction evidence="15">
        <text>1D-myo-inositol hexakisphosphate + H2O = 1D-myo-inositol 1,2,4,5,6-pentakisphosphate + phosphate</text>
        <dbReference type="Rhea" id="RHEA:16989"/>
        <dbReference type="ChEBI" id="CHEBI:15377"/>
        <dbReference type="ChEBI" id="CHEBI:43474"/>
        <dbReference type="ChEBI" id="CHEBI:57798"/>
        <dbReference type="ChEBI" id="CHEBI:58130"/>
        <dbReference type="EC" id="3.1.3.62"/>
    </reaction>
    <physiologicalReaction direction="left-to-right" evidence="15">
        <dbReference type="Rhea" id="RHEA:16990"/>
    </physiologicalReaction>
</comment>
<evidence type="ECO:0000256" key="11">
    <source>
        <dbReference type="ARBA" id="ARBA00031642"/>
    </source>
</evidence>
<dbReference type="InterPro" id="IPR000560">
    <property type="entry name" value="His_Pase_clade-2"/>
</dbReference>
<comment type="caution">
    <text evidence="27">The sequence shown here is derived from an EMBL/GenBank/DDBJ whole genome shotgun (WGS) entry which is preliminary data.</text>
</comment>
<evidence type="ECO:0000313" key="28">
    <source>
        <dbReference type="Proteomes" id="UP001591681"/>
    </source>
</evidence>
<feature type="signal peptide" evidence="26">
    <location>
        <begin position="1"/>
        <end position="22"/>
    </location>
</feature>